<name>A0ABX2ETC9_9BURK</name>
<accession>A0ABX2ETC9</accession>
<dbReference type="InterPro" id="IPR004919">
    <property type="entry name" value="GmrSD_N"/>
</dbReference>
<dbReference type="EMBL" id="JABRWJ010000014">
    <property type="protein sequence ID" value="NRF71755.1"/>
    <property type="molecule type" value="Genomic_DNA"/>
</dbReference>
<protein>
    <submittedName>
        <fullName evidence="2">DUF262 domain-containing protein</fullName>
    </submittedName>
</protein>
<keyword evidence="3" id="KW-1185">Reference proteome</keyword>
<dbReference type="PANTHER" id="PTHR39639:SF1">
    <property type="entry name" value="DUF262 DOMAIN-CONTAINING PROTEIN"/>
    <property type="match status" value="1"/>
</dbReference>
<dbReference type="Proteomes" id="UP000737171">
    <property type="component" value="Unassembled WGS sequence"/>
</dbReference>
<organism evidence="2 3">
    <name type="scientific">Pseudaquabacterium terrae</name>
    <dbReference type="NCBI Taxonomy" id="2732868"/>
    <lineage>
        <taxon>Bacteria</taxon>
        <taxon>Pseudomonadati</taxon>
        <taxon>Pseudomonadota</taxon>
        <taxon>Betaproteobacteria</taxon>
        <taxon>Burkholderiales</taxon>
        <taxon>Sphaerotilaceae</taxon>
        <taxon>Pseudaquabacterium</taxon>
    </lineage>
</organism>
<dbReference type="Pfam" id="PF03235">
    <property type="entry name" value="GmrSD_N"/>
    <property type="match status" value="1"/>
</dbReference>
<dbReference type="RefSeq" id="WP_173133606.1">
    <property type="nucleotide sequence ID" value="NZ_JABRWJ010000014.1"/>
</dbReference>
<dbReference type="PANTHER" id="PTHR39639">
    <property type="entry name" value="CHROMOSOME 16, WHOLE GENOME SHOTGUN SEQUENCE"/>
    <property type="match status" value="1"/>
</dbReference>
<reference evidence="2 3" key="1">
    <citation type="submission" date="2020-05" db="EMBL/GenBank/DDBJ databases">
        <title>Aquincola sp. isolate from soil.</title>
        <authorList>
            <person name="Han J."/>
            <person name="Kim D.-U."/>
        </authorList>
    </citation>
    <scope>NUCLEOTIDE SEQUENCE [LARGE SCALE GENOMIC DNA]</scope>
    <source>
        <strain evidence="2 3">S2</strain>
    </source>
</reference>
<sequence length="373" mass="42152">MAEEDTPISITDEVEVEDLDEINEVIPTAYSITSYGADYPVDGLVKRLDQNDIAVPLFSNAPEAGQSTVGFQREFVWTKPQCDRFVESLLLGLPVPGIFLVKEASGKHLVLDGQQRLKTLQYFYSGLFQGKEFLLQHVQEKWKDRSYKTLDVDDRRRLDDSIIHATIVRQDEPSDDQSSIYLVFERLNSGGIFLQPQEIRVALYHGKFASLLGNLNANGSWRALYGKKSARLKDLELILRFFALHFHAPQYRRPMKEFLNRYMASNVDLQKHGDNELRPIFESTVAAIHQHLGPRAFRLKNTVNAALVDSIMIGVANRLATGSPISDSTGMRAAYEGLFKSGDFTTWITRSTADEDFVKKRLDATRAAFSAVK</sequence>
<feature type="domain" description="GmrSD restriction endonucleases N-terminal" evidence="1">
    <location>
        <begin position="71"/>
        <end position="204"/>
    </location>
</feature>
<evidence type="ECO:0000259" key="1">
    <source>
        <dbReference type="Pfam" id="PF03235"/>
    </source>
</evidence>
<comment type="caution">
    <text evidence="2">The sequence shown here is derived from an EMBL/GenBank/DDBJ whole genome shotgun (WGS) entry which is preliminary data.</text>
</comment>
<evidence type="ECO:0000313" key="2">
    <source>
        <dbReference type="EMBL" id="NRF71755.1"/>
    </source>
</evidence>
<evidence type="ECO:0000313" key="3">
    <source>
        <dbReference type="Proteomes" id="UP000737171"/>
    </source>
</evidence>
<gene>
    <name evidence="2" type="ORF">HLB44_32700</name>
</gene>
<proteinExistence type="predicted"/>